<keyword evidence="4" id="KW-1185">Reference proteome</keyword>
<dbReference type="SUPFAM" id="SSF57997">
    <property type="entry name" value="Tropomyosin"/>
    <property type="match status" value="1"/>
</dbReference>
<dbReference type="EMBL" id="AFYH01053475">
    <property type="status" value="NOT_ANNOTATED_CDS"/>
    <property type="molecule type" value="Genomic_DNA"/>
</dbReference>
<dbReference type="InterPro" id="IPR031476">
    <property type="entry name" value="DUF4686"/>
</dbReference>
<accession>H3AS04</accession>
<dbReference type="EMBL" id="AFYH01053476">
    <property type="status" value="NOT_ANNOTATED_CDS"/>
    <property type="molecule type" value="Genomic_DNA"/>
</dbReference>
<dbReference type="AlphaFoldDB" id="H3AS04"/>
<feature type="coiled-coil region" evidence="1">
    <location>
        <begin position="336"/>
        <end position="680"/>
    </location>
</feature>
<reference evidence="4" key="1">
    <citation type="submission" date="2011-08" db="EMBL/GenBank/DDBJ databases">
        <title>The draft genome of Latimeria chalumnae.</title>
        <authorList>
            <person name="Di Palma F."/>
            <person name="Alfoldi J."/>
            <person name="Johnson J."/>
            <person name="Berlin A."/>
            <person name="Gnerre S."/>
            <person name="Jaffe D."/>
            <person name="MacCallum I."/>
            <person name="Young S."/>
            <person name="Walker B.J."/>
            <person name="Lander E."/>
            <person name="Lindblad-Toh K."/>
        </authorList>
    </citation>
    <scope>NUCLEOTIDE SEQUENCE [LARGE SCALE GENOMIC DNA]</scope>
    <source>
        <strain evidence="4">Wild caught</strain>
    </source>
</reference>
<feature type="coiled-coil region" evidence="1">
    <location>
        <begin position="729"/>
        <end position="966"/>
    </location>
</feature>
<gene>
    <name evidence="3" type="primary">CCDC30</name>
</gene>
<feature type="coiled-coil region" evidence="1">
    <location>
        <begin position="51"/>
        <end position="120"/>
    </location>
</feature>
<feature type="region of interest" description="Disordered" evidence="2">
    <location>
        <begin position="186"/>
        <end position="211"/>
    </location>
</feature>
<dbReference type="PANTHER" id="PTHR34479:SF1">
    <property type="entry name" value="COILED-COIL DOMAIN-CONTAINING PROTEIN 30"/>
    <property type="match status" value="1"/>
</dbReference>
<evidence type="ECO:0000256" key="2">
    <source>
        <dbReference type="SAM" id="MobiDB-lite"/>
    </source>
</evidence>
<keyword evidence="1" id="KW-0175">Coiled coil</keyword>
<dbReference type="InterPro" id="IPR052825">
    <property type="entry name" value="CCD-Prefoldin_beta-like"/>
</dbReference>
<dbReference type="Pfam" id="PF15742">
    <property type="entry name" value="DUF4686"/>
    <property type="match status" value="1"/>
</dbReference>
<feature type="region of interest" description="Disordered" evidence="2">
    <location>
        <begin position="1207"/>
        <end position="1233"/>
    </location>
</feature>
<dbReference type="eggNOG" id="ENOG502QRWM">
    <property type="taxonomic scope" value="Eukaryota"/>
</dbReference>
<sequence length="1233" mass="144106">KKKKEKKKVELEDILHRLKQDGLDPGSTADEHLCHLWGLFQRCEGSLCSAMQDLEELRHQQASEMKEVENYVDHIRNLSEEREALTAEFERENEQFKIELQQLRLEQEAQVKEVEEMLDQEGLSEIAHSNPSEQIAYLLVERATLLEKLDIADRKLDSQSYTGSLREAQLQEELDQIHQTLEEELRQQRESMQRTKETMNKSHNDDLEKERKLRERVERDLDEAARRLQMAHEEIRRLTDELDVEKKTRCQNDPELQVARQEVELLREEVDKLKNSDLLELQKAKEHNVRLDKEILALRNRVRSLDSERKALVETVSQCHTKSGSGIEFYWYSVKVEKLKEEIQKHQEEKEQQEQKDEMLHKRAWRCQQEVEGWECRNQELQRKLQKLQQEHEELIERNEELESILGETQNRTKEEKECFECEMDGLHRKIICLEAELSKTKKNKEFEVKHWELAATLTKEQELQQHLKSSQEKVEILEGRLTEETEWRKQLEADLNATQNALKHEREELSKSHVELDQLVKELKGLCAVASERDALVITAEKLKHEKSALEQKVSQMEKECGELRKDLVGKKSTNANIQETLSANLKRSSDLTAQIENLSGKIQNLEREKILLRNELSDSHAKLEFLQKEVNTSVKERQLFQGDNQRLKDEVLRTRQQLSNSQEELQRIKQDAAREQSQLLMQRGPIELHSLKIELSRMQSAIEQERLHAAQQKLTLEAQTSEARSRVKSQESLLRQQTEEVQQFRQDLHRVQNLFSSAERELRYERDKNLDLKKHIALLQQENTKVNAEIKQILSKFSDQEQTSIGHRVELDRSQLKVKELEIEVAKLRQTTKLNKSLQEKLADERSRAIDADKKVVLELQQQLNAAQHQLHLLETRVQEKELLEEEVREGKENVARLAATLVLDQMLTKLLDQNVEDLQQQIKSLRGREASISQTNTELQLRLQQRETQLQVLENEQVTAADEHQYNQRTSQKLSVQLSSCQLETDRLQEELQLVLQQLDTHIRKYNEKQTRHKAKLRRAKEVFEQEIKLRDAKNKQLESEIAITKSLSEKEQAWIKKLTTENEQLLLEKRELLQQINEQEEVGRTNNRTISTVQHKMHFLEEENRQLQDRTLKLNSQVGTLERVVRNIQSVRSLEELRKIFPSECLLLNGSILSSSNTNFTTAGVCDTLGILEAIQRVKCAEPAESIKSSFSASRSQPSEIGYLNLTSPIAGGESQDQEEGPSLGSDEV</sequence>
<dbReference type="GeneTree" id="ENSGT00940000165031"/>
<dbReference type="Proteomes" id="UP000008672">
    <property type="component" value="Unassembled WGS sequence"/>
</dbReference>
<reference evidence="3" key="2">
    <citation type="submission" date="2025-08" db="UniProtKB">
        <authorList>
            <consortium name="Ensembl"/>
        </authorList>
    </citation>
    <scope>IDENTIFICATION</scope>
</reference>
<dbReference type="PANTHER" id="PTHR34479">
    <property type="entry name" value="COILED-COIL DOMAIN-CONTAINING PROTEIN 30"/>
    <property type="match status" value="1"/>
</dbReference>
<dbReference type="InParanoid" id="H3AS04"/>
<name>H3AS04_LATCH</name>
<dbReference type="EMBL" id="AFYH01053477">
    <property type="status" value="NOT_ANNOTATED_CDS"/>
    <property type="molecule type" value="Genomic_DNA"/>
</dbReference>
<dbReference type="Ensembl" id="ENSLACT00000012518.1">
    <property type="protein sequence ID" value="ENSLACP00000012425.1"/>
    <property type="gene ID" value="ENSLACG00000010945.1"/>
</dbReference>
<organism evidence="3 4">
    <name type="scientific">Latimeria chalumnae</name>
    <name type="common">Coelacanth</name>
    <dbReference type="NCBI Taxonomy" id="7897"/>
    <lineage>
        <taxon>Eukaryota</taxon>
        <taxon>Metazoa</taxon>
        <taxon>Chordata</taxon>
        <taxon>Craniata</taxon>
        <taxon>Vertebrata</taxon>
        <taxon>Euteleostomi</taxon>
        <taxon>Coelacanthiformes</taxon>
        <taxon>Coelacanthidae</taxon>
        <taxon>Latimeria</taxon>
    </lineage>
</organism>
<evidence type="ECO:0000256" key="1">
    <source>
        <dbReference type="SAM" id="Coils"/>
    </source>
</evidence>
<feature type="coiled-coil region" evidence="1">
    <location>
        <begin position="992"/>
        <end position="1121"/>
    </location>
</feature>
<evidence type="ECO:0000313" key="4">
    <source>
        <dbReference type="Proteomes" id="UP000008672"/>
    </source>
</evidence>
<dbReference type="OMA" id="ENYVDHI"/>
<dbReference type="FunCoup" id="H3AS04">
    <property type="interactions" value="132"/>
</dbReference>
<dbReference type="EMBL" id="AFYH01053478">
    <property type="status" value="NOT_ANNOTATED_CDS"/>
    <property type="molecule type" value="Genomic_DNA"/>
</dbReference>
<evidence type="ECO:0000313" key="3">
    <source>
        <dbReference type="Ensembl" id="ENSLACP00000012425.1"/>
    </source>
</evidence>
<proteinExistence type="predicted"/>
<reference evidence="3" key="3">
    <citation type="submission" date="2025-09" db="UniProtKB">
        <authorList>
            <consortium name="Ensembl"/>
        </authorList>
    </citation>
    <scope>IDENTIFICATION</scope>
</reference>
<dbReference type="HOGENOM" id="CLU_269471_0_0_1"/>
<protein>
    <submittedName>
        <fullName evidence="3">Coiled-coil domain containing 30</fullName>
    </submittedName>
</protein>